<dbReference type="HAMAP" id="MF_00009">
    <property type="entry name" value="Endoribonucl_YbeY"/>
    <property type="match status" value="1"/>
</dbReference>
<dbReference type="Gene3D" id="3.40.390.30">
    <property type="entry name" value="Metalloproteases ('zincins'), catalytic domain"/>
    <property type="match status" value="1"/>
</dbReference>
<dbReference type="Pfam" id="PF02130">
    <property type="entry name" value="YbeY"/>
    <property type="match status" value="1"/>
</dbReference>
<evidence type="ECO:0000256" key="6">
    <source>
        <dbReference type="ARBA" id="ARBA00022833"/>
    </source>
</evidence>
<keyword evidence="2 7" id="KW-0540">Nuclease</keyword>
<keyword evidence="7" id="KW-0698">rRNA processing</keyword>
<evidence type="ECO:0000256" key="3">
    <source>
        <dbReference type="ARBA" id="ARBA00022723"/>
    </source>
</evidence>
<keyword evidence="4 7" id="KW-0255">Endonuclease</keyword>
<dbReference type="GO" id="GO:0004222">
    <property type="term" value="F:metalloendopeptidase activity"/>
    <property type="evidence" value="ECO:0007669"/>
    <property type="project" value="InterPro"/>
</dbReference>
<proteinExistence type="inferred from homology"/>
<evidence type="ECO:0000256" key="7">
    <source>
        <dbReference type="HAMAP-Rule" id="MF_00009"/>
    </source>
</evidence>
<sequence>MDNINFFSEDIDFTLKSEDQIITWLQRIAEAENSSIEEISYVFCSDDYLLKINQEYLDHDYYTDIITFDNRDNPEDPIESDIFISIDRVTENASDQNVSFELELKRVLAHGLLHLIGYNDKTEEEQQLMREKEEAYLSLQIN</sequence>
<feature type="binding site" evidence="7">
    <location>
        <position position="114"/>
    </location>
    <ligand>
        <name>Zn(2+)</name>
        <dbReference type="ChEBI" id="CHEBI:29105"/>
        <note>catalytic</note>
    </ligand>
</feature>
<feature type="binding site" evidence="7">
    <location>
        <position position="120"/>
    </location>
    <ligand>
        <name>Zn(2+)</name>
        <dbReference type="ChEBI" id="CHEBI:29105"/>
        <note>catalytic</note>
    </ligand>
</feature>
<dbReference type="PANTHER" id="PTHR46986:SF1">
    <property type="entry name" value="ENDORIBONUCLEASE YBEY, CHLOROPLASTIC"/>
    <property type="match status" value="1"/>
</dbReference>
<dbReference type="AlphaFoldDB" id="A0A0L8AQ30"/>
<comment type="caution">
    <text evidence="8">The sequence shown here is derived from an EMBL/GenBank/DDBJ whole genome shotgun (WGS) entry which is preliminary data.</text>
</comment>
<keyword evidence="6 7" id="KW-0862">Zinc</keyword>
<dbReference type="OrthoDB" id="9811984at2"/>
<protein>
    <recommendedName>
        <fullName evidence="7">Endoribonuclease YbeY</fullName>
        <ecNumber evidence="7">3.1.-.-</ecNumber>
    </recommendedName>
</protein>
<evidence type="ECO:0000256" key="4">
    <source>
        <dbReference type="ARBA" id="ARBA00022759"/>
    </source>
</evidence>
<comment type="subcellular location">
    <subcellularLocation>
        <location evidence="7">Cytoplasm</location>
    </subcellularLocation>
</comment>
<evidence type="ECO:0000256" key="5">
    <source>
        <dbReference type="ARBA" id="ARBA00022801"/>
    </source>
</evidence>
<keyword evidence="3 7" id="KW-0479">Metal-binding</keyword>
<dbReference type="GO" id="GO:0004521">
    <property type="term" value="F:RNA endonuclease activity"/>
    <property type="evidence" value="ECO:0007669"/>
    <property type="project" value="UniProtKB-UniRule"/>
</dbReference>
<comment type="cofactor">
    <cofactor evidence="7">
        <name>Zn(2+)</name>
        <dbReference type="ChEBI" id="CHEBI:29105"/>
    </cofactor>
    <text evidence="7">Binds 1 zinc ion.</text>
</comment>
<organism evidence="8 9">
    <name type="scientific">Roseivirga seohaensis subsp. aquiponti</name>
    <dbReference type="NCBI Taxonomy" id="1566026"/>
    <lineage>
        <taxon>Bacteria</taxon>
        <taxon>Pseudomonadati</taxon>
        <taxon>Bacteroidota</taxon>
        <taxon>Cytophagia</taxon>
        <taxon>Cytophagales</taxon>
        <taxon>Roseivirgaceae</taxon>
        <taxon>Roseivirga</taxon>
    </lineage>
</organism>
<dbReference type="EMBL" id="JSVA01000001">
    <property type="protein sequence ID" value="KOF04543.1"/>
    <property type="molecule type" value="Genomic_DNA"/>
</dbReference>
<dbReference type="RefSeq" id="WP_053221690.1">
    <property type="nucleotide sequence ID" value="NZ_JSVA01000001.1"/>
</dbReference>
<feature type="binding site" evidence="7">
    <location>
        <position position="110"/>
    </location>
    <ligand>
        <name>Zn(2+)</name>
        <dbReference type="ChEBI" id="CHEBI:29105"/>
        <note>catalytic</note>
    </ligand>
</feature>
<dbReference type="GO" id="GO:0005737">
    <property type="term" value="C:cytoplasm"/>
    <property type="evidence" value="ECO:0007669"/>
    <property type="project" value="UniProtKB-SubCell"/>
</dbReference>
<evidence type="ECO:0000256" key="1">
    <source>
        <dbReference type="ARBA" id="ARBA00010875"/>
    </source>
</evidence>
<dbReference type="InterPro" id="IPR023091">
    <property type="entry name" value="MetalPrtase_cat_dom_sf_prd"/>
</dbReference>
<reference evidence="9" key="1">
    <citation type="submission" date="2014-11" db="EMBL/GenBank/DDBJ databases">
        <title>Genome sequencing of Roseivirga sp. D-25.</title>
        <authorList>
            <person name="Selvaratnam C."/>
            <person name="Thevarajoo S."/>
            <person name="Goh K.M."/>
            <person name="Eee R."/>
            <person name="Chan K.-G."/>
            <person name="Chong C.S."/>
        </authorList>
    </citation>
    <scope>NUCLEOTIDE SEQUENCE [LARGE SCALE GENOMIC DNA]</scope>
    <source>
        <strain evidence="9">D-25</strain>
    </source>
</reference>
<dbReference type="PATRIC" id="fig|1566026.4.peg.64"/>
<dbReference type="GO" id="GO:0008270">
    <property type="term" value="F:zinc ion binding"/>
    <property type="evidence" value="ECO:0007669"/>
    <property type="project" value="UniProtKB-UniRule"/>
</dbReference>
<dbReference type="PROSITE" id="PS01306">
    <property type="entry name" value="UPF0054"/>
    <property type="match status" value="1"/>
</dbReference>
<gene>
    <name evidence="7" type="primary">ybeY</name>
    <name evidence="8" type="ORF">OB69_00310</name>
</gene>
<keyword evidence="9" id="KW-1185">Reference proteome</keyword>
<comment type="similarity">
    <text evidence="1 7">Belongs to the endoribonuclease YbeY family.</text>
</comment>
<evidence type="ECO:0000256" key="2">
    <source>
        <dbReference type="ARBA" id="ARBA00022722"/>
    </source>
</evidence>
<dbReference type="NCBIfam" id="TIGR00043">
    <property type="entry name" value="rRNA maturation RNase YbeY"/>
    <property type="match status" value="1"/>
</dbReference>
<dbReference type="PANTHER" id="PTHR46986">
    <property type="entry name" value="ENDORIBONUCLEASE YBEY, CHLOROPLASTIC"/>
    <property type="match status" value="1"/>
</dbReference>
<keyword evidence="7" id="KW-0690">Ribosome biogenesis</keyword>
<dbReference type="EC" id="3.1.-.-" evidence="7"/>
<accession>A0A0L8AQ30</accession>
<dbReference type="SUPFAM" id="SSF55486">
    <property type="entry name" value="Metalloproteases ('zincins'), catalytic domain"/>
    <property type="match status" value="1"/>
</dbReference>
<keyword evidence="7" id="KW-0963">Cytoplasm</keyword>
<dbReference type="InterPro" id="IPR002036">
    <property type="entry name" value="YbeY"/>
</dbReference>
<name>A0A0L8AQ30_9BACT</name>
<keyword evidence="5 7" id="KW-0378">Hydrolase</keyword>
<comment type="function">
    <text evidence="7">Single strand-specific metallo-endoribonuclease involved in late-stage 70S ribosome quality control and in maturation of the 3' terminus of the 16S rRNA.</text>
</comment>
<evidence type="ECO:0000313" key="8">
    <source>
        <dbReference type="EMBL" id="KOF04543.1"/>
    </source>
</evidence>
<dbReference type="GO" id="GO:0006364">
    <property type="term" value="P:rRNA processing"/>
    <property type="evidence" value="ECO:0007669"/>
    <property type="project" value="UniProtKB-UniRule"/>
</dbReference>
<dbReference type="InterPro" id="IPR020549">
    <property type="entry name" value="YbeY_CS"/>
</dbReference>
<evidence type="ECO:0000313" key="9">
    <source>
        <dbReference type="Proteomes" id="UP000036908"/>
    </source>
</evidence>
<dbReference type="Proteomes" id="UP000036908">
    <property type="component" value="Unassembled WGS sequence"/>
</dbReference>